<accession>A0AA88A7R2</accession>
<dbReference type="EMBL" id="BTGU01000025">
    <property type="protein sequence ID" value="GMN47359.1"/>
    <property type="molecule type" value="Genomic_DNA"/>
</dbReference>
<keyword evidence="3" id="KW-0847">Vitamin C</keyword>
<dbReference type="InterPro" id="IPR050295">
    <property type="entry name" value="Plant_2OG-oxidoreductases"/>
</dbReference>
<dbReference type="AlphaFoldDB" id="A0AA88A7R2"/>
<evidence type="ECO:0000256" key="1">
    <source>
        <dbReference type="ARBA" id="ARBA00008056"/>
    </source>
</evidence>
<sequence length="357" mass="39994">MDFSSTQGNFRAPTMAGLVLPVEEVSKEIPVNGDDPPPEFFVKESAFGSVDSSPPMIPIPVIDLSLLSSDTELEKLRSALTSWGCFQAIGHGISSSFLDKVREVGKEFFSLPMEEKQKCLRAACDGEGFGSDVVVSKQQVLDWCNRLFLMVFPEDKRRVNLWPENPNDFGETLIEYTKKIRAVMDVVFKAAARSLKLEENVFLKHFGENTVMQARFNFYPPCPRSDKVLGLKPHSDKSGITVLLQDQEVEGLQLFKDNVWSRVPTIPHALIVNLGDQMEIMTNGIMKSPLHRVTTNTEKMRVSVAMLIEPDAEEEIGPVDGLVDEETPKLYKTVKNYGHFNYVCFQKGLVAIDAVKM</sequence>
<keyword evidence="8" id="KW-1185">Reference proteome</keyword>
<dbReference type="GO" id="GO:0046872">
    <property type="term" value="F:metal ion binding"/>
    <property type="evidence" value="ECO:0007669"/>
    <property type="project" value="UniProtKB-KW"/>
</dbReference>
<proteinExistence type="inferred from homology"/>
<organism evidence="7 8">
    <name type="scientific">Ficus carica</name>
    <name type="common">Common fig</name>
    <dbReference type="NCBI Taxonomy" id="3494"/>
    <lineage>
        <taxon>Eukaryota</taxon>
        <taxon>Viridiplantae</taxon>
        <taxon>Streptophyta</taxon>
        <taxon>Embryophyta</taxon>
        <taxon>Tracheophyta</taxon>
        <taxon>Spermatophyta</taxon>
        <taxon>Magnoliopsida</taxon>
        <taxon>eudicotyledons</taxon>
        <taxon>Gunneridae</taxon>
        <taxon>Pentapetalae</taxon>
        <taxon>rosids</taxon>
        <taxon>fabids</taxon>
        <taxon>Rosales</taxon>
        <taxon>Moraceae</taxon>
        <taxon>Ficeae</taxon>
        <taxon>Ficus</taxon>
    </lineage>
</organism>
<comment type="similarity">
    <text evidence="1 5">Belongs to the iron/ascorbate-dependent oxidoreductase family.</text>
</comment>
<dbReference type="Gramene" id="FCD_00022097-RA">
    <property type="protein sequence ID" value="FCD_00022097-RA:cds"/>
    <property type="gene ID" value="FCD_00022097"/>
</dbReference>
<evidence type="ECO:0000313" key="8">
    <source>
        <dbReference type="Proteomes" id="UP001187192"/>
    </source>
</evidence>
<dbReference type="InterPro" id="IPR005123">
    <property type="entry name" value="Oxoglu/Fe-dep_dioxygenase_dom"/>
</dbReference>
<dbReference type="FunFam" id="2.60.120.330:FF:000018">
    <property type="entry name" value="2-oxoglutarate (2OG) and Fe(II)-dependent oxygenase superfamily protein"/>
    <property type="match status" value="1"/>
</dbReference>
<evidence type="ECO:0000256" key="4">
    <source>
        <dbReference type="ARBA" id="ARBA00023004"/>
    </source>
</evidence>
<dbReference type="Pfam" id="PF03171">
    <property type="entry name" value="2OG-FeII_Oxy"/>
    <property type="match status" value="1"/>
</dbReference>
<feature type="domain" description="Fe2OG dioxygenase" evidence="6">
    <location>
        <begin position="210"/>
        <end position="310"/>
    </location>
</feature>
<name>A0AA88A7R2_FICCA</name>
<evidence type="ECO:0000256" key="2">
    <source>
        <dbReference type="ARBA" id="ARBA00022723"/>
    </source>
</evidence>
<reference evidence="7" key="1">
    <citation type="submission" date="2023-07" db="EMBL/GenBank/DDBJ databases">
        <title>draft genome sequence of fig (Ficus carica).</title>
        <authorList>
            <person name="Takahashi T."/>
            <person name="Nishimura K."/>
        </authorList>
    </citation>
    <scope>NUCLEOTIDE SEQUENCE</scope>
</reference>
<evidence type="ECO:0000313" key="7">
    <source>
        <dbReference type="EMBL" id="GMN47359.1"/>
    </source>
</evidence>
<dbReference type="GO" id="GO:0031418">
    <property type="term" value="F:L-ascorbic acid binding"/>
    <property type="evidence" value="ECO:0007669"/>
    <property type="project" value="UniProtKB-KW"/>
</dbReference>
<dbReference type="PROSITE" id="PS51471">
    <property type="entry name" value="FE2OG_OXY"/>
    <property type="match status" value="1"/>
</dbReference>
<evidence type="ECO:0000259" key="6">
    <source>
        <dbReference type="PROSITE" id="PS51471"/>
    </source>
</evidence>
<protein>
    <recommendedName>
        <fullName evidence="6">Fe2OG dioxygenase domain-containing protein</fullName>
    </recommendedName>
</protein>
<dbReference type="InterPro" id="IPR026992">
    <property type="entry name" value="DIOX_N"/>
</dbReference>
<dbReference type="Pfam" id="PF14226">
    <property type="entry name" value="DIOX_N"/>
    <property type="match status" value="1"/>
</dbReference>
<dbReference type="Proteomes" id="UP001187192">
    <property type="component" value="Unassembled WGS sequence"/>
</dbReference>
<dbReference type="SUPFAM" id="SSF51197">
    <property type="entry name" value="Clavaminate synthase-like"/>
    <property type="match status" value="1"/>
</dbReference>
<comment type="caution">
    <text evidence="7">The sequence shown here is derived from an EMBL/GenBank/DDBJ whole genome shotgun (WGS) entry which is preliminary data.</text>
</comment>
<evidence type="ECO:0000256" key="3">
    <source>
        <dbReference type="ARBA" id="ARBA00022896"/>
    </source>
</evidence>
<dbReference type="GO" id="GO:0016491">
    <property type="term" value="F:oxidoreductase activity"/>
    <property type="evidence" value="ECO:0007669"/>
    <property type="project" value="UniProtKB-KW"/>
</dbReference>
<keyword evidence="2 5" id="KW-0479">Metal-binding</keyword>
<dbReference type="InterPro" id="IPR027443">
    <property type="entry name" value="IPNS-like_sf"/>
</dbReference>
<dbReference type="PANTHER" id="PTHR47991">
    <property type="entry name" value="OXOGLUTARATE/IRON-DEPENDENT DIOXYGENASE"/>
    <property type="match status" value="1"/>
</dbReference>
<dbReference type="InterPro" id="IPR044861">
    <property type="entry name" value="IPNS-like_FE2OG_OXY"/>
</dbReference>
<gene>
    <name evidence="7" type="ORF">TIFTF001_016532</name>
</gene>
<keyword evidence="5" id="KW-0560">Oxidoreductase</keyword>
<dbReference type="Gene3D" id="2.60.120.330">
    <property type="entry name" value="B-lactam Antibiotic, Isopenicillin N Synthase, Chain"/>
    <property type="match status" value="1"/>
</dbReference>
<keyword evidence="4 5" id="KW-0408">Iron</keyword>
<evidence type="ECO:0000256" key="5">
    <source>
        <dbReference type="RuleBase" id="RU003682"/>
    </source>
</evidence>